<accession>A0A7W6WKM2</accession>
<dbReference type="Pfam" id="PF02518">
    <property type="entry name" value="HATPase_c"/>
    <property type="match status" value="1"/>
</dbReference>
<reference evidence="19 20" key="1">
    <citation type="submission" date="2020-08" db="EMBL/GenBank/DDBJ databases">
        <title>Genome sequencing of Purple Non-Sulfur Bacteria from various extreme environments.</title>
        <authorList>
            <person name="Mayer M."/>
        </authorList>
    </citation>
    <scope>NUCLEOTIDE SEQUENCE [LARGE SCALE GENOMIC DNA]</scope>
    <source>
        <strain evidence="19 20">JA135</strain>
    </source>
</reference>
<name>A0A7W6WKM2_9PROT</name>
<dbReference type="GO" id="GO:0005886">
    <property type="term" value="C:plasma membrane"/>
    <property type="evidence" value="ECO:0007669"/>
    <property type="project" value="UniProtKB-SubCell"/>
</dbReference>
<organism evidence="19 20">
    <name type="scientific">Roseospira goensis</name>
    <dbReference type="NCBI Taxonomy" id="391922"/>
    <lineage>
        <taxon>Bacteria</taxon>
        <taxon>Pseudomonadati</taxon>
        <taxon>Pseudomonadota</taxon>
        <taxon>Alphaproteobacteria</taxon>
        <taxon>Rhodospirillales</taxon>
        <taxon>Rhodospirillaceae</taxon>
        <taxon>Roseospira</taxon>
    </lineage>
</organism>
<dbReference type="SUPFAM" id="SSF47226">
    <property type="entry name" value="Histidine-containing phosphotransfer domain, HPT domain"/>
    <property type="match status" value="1"/>
</dbReference>
<dbReference type="CDD" id="cd17546">
    <property type="entry name" value="REC_hyHK_CKI1_RcsC-like"/>
    <property type="match status" value="1"/>
</dbReference>
<dbReference type="InterPro" id="IPR000014">
    <property type="entry name" value="PAS"/>
</dbReference>
<dbReference type="InterPro" id="IPR008207">
    <property type="entry name" value="Sig_transdc_His_kin_Hpt_dom"/>
</dbReference>
<evidence type="ECO:0000256" key="13">
    <source>
        <dbReference type="SAM" id="Phobius"/>
    </source>
</evidence>
<dbReference type="InterPro" id="IPR013767">
    <property type="entry name" value="PAS_fold"/>
</dbReference>
<evidence type="ECO:0000256" key="4">
    <source>
        <dbReference type="ARBA" id="ARBA00022679"/>
    </source>
</evidence>
<keyword evidence="8" id="KW-0902">Two-component regulatory system</keyword>
<dbReference type="PROSITE" id="PS50894">
    <property type="entry name" value="HPT"/>
    <property type="match status" value="1"/>
</dbReference>
<dbReference type="SUPFAM" id="SSF52172">
    <property type="entry name" value="CheY-like"/>
    <property type="match status" value="1"/>
</dbReference>
<keyword evidence="4" id="KW-0808">Transferase</keyword>
<feature type="domain" description="PAS" evidence="16">
    <location>
        <begin position="396"/>
        <end position="448"/>
    </location>
</feature>
<sequence>MGGPSTTATGGIPTRPILVLFVVYVFGVLALVGLEVGFSRLIDDLNAESRNESNRVLIGEVLVKDLVRLEALTYRMAAASANRKGRVWVRAAIQDTVDNLRKALAVLQAGGVLRREARLNIETQSVMHRMIRYERGDTGDPFVLEVIEISPKLDDVERLADALMTRLNRHDRLRQTAEPQAYMELERDLERFMAGLPPRFMRMKENANRLFFRSQQRLADLTRDIADRTETYRVARIGLSTAVILFVIATGLWMLRSVRSTNRRLSEIQRDLEFQKFALDQHAIVTATDRNGTITYANDKFCAISGYDRDEVIGQSHRLVRSDEHDTAFFAALWHTITAGRVWHGEVKNRTKDGGFYWAAATIVPFPDEHGTPFKYIAIRTDITERKRIEARFSDRNRFLGSLTDAMGEGVFALDADGLCTFVNPEAERLLGWTWDQLLGQDIHAMVHLDCTGETALPRQRCAALQAVAQGQSHRSDTECYRRADGSRFPVAITAVPILEAGRITGSVTLFQDISERKRAEEAMAQARAAAEQSSRFKSTFLANMSHELRTPMNAVIGLSHLALQTELSPRQRDYLENISTASQNLLAILDDILDFSKVEAGKMTLERVPFRLSEVLDTVVTLMRPKLRDKSLTLDVRVARSVPDQLLGDPVRLSQIFTNLIGNAVKFTADGEVTVSVTLDAPAPPDGGAPRLTCAVQDTGIGMTAAQQARLFQAFTQVDSSTTRRFGGTGLGLAICREIVTLMDGSIGVESAPGVGSTFRFTIPLAEPPPEARTPSLPVALAGARVLLVAAPGAVRESLVLMLERLGLGVETAADAAEMVVRMATAAARAPDGDGVLRLVVLDGALRDEAGRPIGERLAHDHARPPLIVIDDDEPRADPPRMTRLPVPVTEWGLRTALLRLTGHGGDDAAGGADAEEQRSRASLAGARVLLVEDNPVNQTVAAELLRTADIEVLVADTGLEALEMLDRERVDLVLMDIQMPGLDGHETTRQLRRRWDADALPVIAMTAHAMADDRARSLDSGMNDHITKPIHPPTLFSTLARWLNRDFVAPQAPAPLDDTLETEILHTLSKDILDVLDVRQALRSVSGNVDLLRRLLIDFGRNQGVQMFVLQQACRAGRLQEARQIAHTLKGTAATIGAAAVSRRAAALEAALDGPAPPPQILVDRLGAALSPLLRAILTLDQGRHQTAEAEAAPAPAGATAPTLGAIINTLRAALLAADPGAERHAKALVQAAPPALKGRARAVLADAERFDFSEALTALCALEAELAEAAS</sequence>
<dbReference type="Gene3D" id="1.10.287.130">
    <property type="match status" value="1"/>
</dbReference>
<dbReference type="InterPro" id="IPR035965">
    <property type="entry name" value="PAS-like_dom_sf"/>
</dbReference>
<dbReference type="FunFam" id="1.10.287.130:FF:000002">
    <property type="entry name" value="Two-component osmosensing histidine kinase"/>
    <property type="match status" value="1"/>
</dbReference>
<dbReference type="CDD" id="cd00082">
    <property type="entry name" value="HisKA"/>
    <property type="match status" value="1"/>
</dbReference>
<dbReference type="Pfam" id="PF01627">
    <property type="entry name" value="Hpt"/>
    <property type="match status" value="1"/>
</dbReference>
<dbReference type="PROSITE" id="PS50110">
    <property type="entry name" value="RESPONSE_REGULATORY"/>
    <property type="match status" value="1"/>
</dbReference>
<dbReference type="InterPro" id="IPR003661">
    <property type="entry name" value="HisK_dim/P_dom"/>
</dbReference>
<dbReference type="RefSeq" id="WP_184433526.1">
    <property type="nucleotide sequence ID" value="NZ_JACIGI010000009.1"/>
</dbReference>
<dbReference type="InterPro" id="IPR005467">
    <property type="entry name" value="His_kinase_dom"/>
</dbReference>
<dbReference type="SUPFAM" id="SSF55785">
    <property type="entry name" value="PYP-like sensor domain (PAS domain)"/>
    <property type="match status" value="2"/>
</dbReference>
<feature type="transmembrane region" description="Helical" evidence="13">
    <location>
        <begin position="237"/>
        <end position="255"/>
    </location>
</feature>
<feature type="domain" description="Response regulatory" evidence="15">
    <location>
        <begin position="929"/>
        <end position="1045"/>
    </location>
</feature>
<dbReference type="SMART" id="SM00388">
    <property type="entry name" value="HisKA"/>
    <property type="match status" value="1"/>
</dbReference>
<dbReference type="Gene3D" id="3.30.565.10">
    <property type="entry name" value="Histidine kinase-like ATPase, C-terminal domain"/>
    <property type="match status" value="1"/>
</dbReference>
<evidence type="ECO:0000256" key="2">
    <source>
        <dbReference type="ARBA" id="ARBA00012438"/>
    </source>
</evidence>
<dbReference type="Gene3D" id="1.20.120.160">
    <property type="entry name" value="HPT domain"/>
    <property type="match status" value="1"/>
</dbReference>
<evidence type="ECO:0000256" key="10">
    <source>
        <dbReference type="ARBA" id="ARBA00068150"/>
    </source>
</evidence>
<dbReference type="FunFam" id="3.30.565.10:FF:000010">
    <property type="entry name" value="Sensor histidine kinase RcsC"/>
    <property type="match status" value="1"/>
</dbReference>
<feature type="modified residue" description="Phosphohistidine" evidence="11">
    <location>
        <position position="1129"/>
    </location>
</feature>
<dbReference type="EC" id="2.7.13.3" evidence="2"/>
<dbReference type="InterPro" id="IPR011006">
    <property type="entry name" value="CheY-like_superfamily"/>
</dbReference>
<evidence type="ECO:0000259" key="15">
    <source>
        <dbReference type="PROSITE" id="PS50110"/>
    </source>
</evidence>
<dbReference type="InterPro" id="IPR004358">
    <property type="entry name" value="Sig_transdc_His_kin-like_C"/>
</dbReference>
<dbReference type="SMART" id="SM00091">
    <property type="entry name" value="PAS"/>
    <property type="match status" value="2"/>
</dbReference>
<dbReference type="Pfam" id="PF00989">
    <property type="entry name" value="PAS"/>
    <property type="match status" value="1"/>
</dbReference>
<evidence type="ECO:0000313" key="20">
    <source>
        <dbReference type="Proteomes" id="UP000555728"/>
    </source>
</evidence>
<dbReference type="Gene3D" id="3.40.50.2300">
    <property type="match status" value="1"/>
</dbReference>
<dbReference type="PROSITE" id="PS50112">
    <property type="entry name" value="PAS"/>
    <property type="match status" value="2"/>
</dbReference>
<dbReference type="EMBL" id="JACIGI010000009">
    <property type="protein sequence ID" value="MBB4285763.1"/>
    <property type="molecule type" value="Genomic_DNA"/>
</dbReference>
<evidence type="ECO:0000313" key="19">
    <source>
        <dbReference type="EMBL" id="MBB4285763.1"/>
    </source>
</evidence>
<protein>
    <recommendedName>
        <fullName evidence="10">Sensory/regulatory protein RpfC</fullName>
        <ecNumber evidence="2">2.7.13.3</ecNumber>
    </recommendedName>
</protein>
<keyword evidence="5" id="KW-0547">Nucleotide-binding</keyword>
<dbReference type="NCBIfam" id="TIGR00229">
    <property type="entry name" value="sensory_box"/>
    <property type="match status" value="2"/>
</dbReference>
<dbReference type="Pfam" id="PF00072">
    <property type="entry name" value="Response_reg"/>
    <property type="match status" value="1"/>
</dbReference>
<dbReference type="PRINTS" id="PR00344">
    <property type="entry name" value="BCTRLSENSOR"/>
</dbReference>
<evidence type="ECO:0000256" key="1">
    <source>
        <dbReference type="ARBA" id="ARBA00000085"/>
    </source>
</evidence>
<dbReference type="SMART" id="SM00448">
    <property type="entry name" value="REC"/>
    <property type="match status" value="1"/>
</dbReference>
<evidence type="ECO:0000256" key="7">
    <source>
        <dbReference type="ARBA" id="ARBA00022840"/>
    </source>
</evidence>
<comment type="caution">
    <text evidence="19">The sequence shown here is derived from an EMBL/GenBank/DDBJ whole genome shotgun (WGS) entry which is preliminary data.</text>
</comment>
<gene>
    <name evidence="19" type="ORF">GGD88_001483</name>
</gene>
<feature type="domain" description="PAC" evidence="17">
    <location>
        <begin position="474"/>
        <end position="526"/>
    </location>
</feature>
<dbReference type="SMART" id="SM00086">
    <property type="entry name" value="PAC"/>
    <property type="match status" value="2"/>
</dbReference>
<dbReference type="PROSITE" id="PS50113">
    <property type="entry name" value="PAC"/>
    <property type="match status" value="2"/>
</dbReference>
<keyword evidence="13" id="KW-0812">Transmembrane</keyword>
<feature type="domain" description="HPt" evidence="18">
    <location>
        <begin position="1090"/>
        <end position="1193"/>
    </location>
</feature>
<evidence type="ECO:0000256" key="5">
    <source>
        <dbReference type="ARBA" id="ARBA00022741"/>
    </source>
</evidence>
<proteinExistence type="predicted"/>
<evidence type="ECO:0000259" key="18">
    <source>
        <dbReference type="PROSITE" id="PS50894"/>
    </source>
</evidence>
<dbReference type="PANTHER" id="PTHR45339:SF5">
    <property type="entry name" value="HISTIDINE KINASE"/>
    <property type="match status" value="1"/>
</dbReference>
<dbReference type="Pfam" id="PF00512">
    <property type="entry name" value="HisKA"/>
    <property type="match status" value="1"/>
</dbReference>
<dbReference type="InterPro" id="IPR003594">
    <property type="entry name" value="HATPase_dom"/>
</dbReference>
<evidence type="ECO:0000256" key="8">
    <source>
        <dbReference type="ARBA" id="ARBA00023012"/>
    </source>
</evidence>
<keyword evidence="20" id="KW-1185">Reference proteome</keyword>
<feature type="domain" description="PAS" evidence="16">
    <location>
        <begin position="285"/>
        <end position="326"/>
    </location>
</feature>
<dbReference type="SUPFAM" id="SSF55874">
    <property type="entry name" value="ATPase domain of HSP90 chaperone/DNA topoisomerase II/histidine kinase"/>
    <property type="match status" value="1"/>
</dbReference>
<keyword evidence="7" id="KW-0067">ATP-binding</keyword>
<dbReference type="SUPFAM" id="SSF47384">
    <property type="entry name" value="Homodimeric domain of signal transducing histidine kinase"/>
    <property type="match status" value="1"/>
</dbReference>
<dbReference type="SMART" id="SM00387">
    <property type="entry name" value="HATPase_c"/>
    <property type="match status" value="1"/>
</dbReference>
<dbReference type="InterPro" id="IPR000700">
    <property type="entry name" value="PAS-assoc_C"/>
</dbReference>
<comment type="subunit">
    <text evidence="9">At low DSF concentrations, interacts with RpfF.</text>
</comment>
<comment type="catalytic activity">
    <reaction evidence="1">
        <text>ATP + protein L-histidine = ADP + protein N-phospho-L-histidine.</text>
        <dbReference type="EC" id="2.7.13.3"/>
    </reaction>
</comment>
<evidence type="ECO:0000259" key="17">
    <source>
        <dbReference type="PROSITE" id="PS50113"/>
    </source>
</evidence>
<dbReference type="CDD" id="cd00130">
    <property type="entry name" value="PAS"/>
    <property type="match status" value="2"/>
</dbReference>
<evidence type="ECO:0000256" key="6">
    <source>
        <dbReference type="ARBA" id="ARBA00022777"/>
    </source>
</evidence>
<dbReference type="Pfam" id="PF13426">
    <property type="entry name" value="PAS_9"/>
    <property type="match status" value="1"/>
</dbReference>
<evidence type="ECO:0000256" key="3">
    <source>
        <dbReference type="ARBA" id="ARBA00022553"/>
    </source>
</evidence>
<dbReference type="Proteomes" id="UP000555728">
    <property type="component" value="Unassembled WGS sequence"/>
</dbReference>
<dbReference type="InterPro" id="IPR036097">
    <property type="entry name" value="HisK_dim/P_sf"/>
</dbReference>
<dbReference type="GO" id="GO:0000155">
    <property type="term" value="F:phosphorelay sensor kinase activity"/>
    <property type="evidence" value="ECO:0007669"/>
    <property type="project" value="InterPro"/>
</dbReference>
<dbReference type="PROSITE" id="PS50109">
    <property type="entry name" value="HIS_KIN"/>
    <property type="match status" value="1"/>
</dbReference>
<dbReference type="InterPro" id="IPR001610">
    <property type="entry name" value="PAC"/>
</dbReference>
<keyword evidence="13" id="KW-1133">Transmembrane helix</keyword>
<dbReference type="InterPro" id="IPR036890">
    <property type="entry name" value="HATPase_C_sf"/>
</dbReference>
<evidence type="ECO:0000259" key="14">
    <source>
        <dbReference type="PROSITE" id="PS50109"/>
    </source>
</evidence>
<keyword evidence="6" id="KW-0418">Kinase</keyword>
<keyword evidence="3 12" id="KW-0597">Phosphoprotein</keyword>
<dbReference type="GO" id="GO:0005524">
    <property type="term" value="F:ATP binding"/>
    <property type="evidence" value="ECO:0007669"/>
    <property type="project" value="UniProtKB-KW"/>
</dbReference>
<dbReference type="Gene3D" id="3.30.450.20">
    <property type="entry name" value="PAS domain"/>
    <property type="match status" value="2"/>
</dbReference>
<keyword evidence="13" id="KW-0472">Membrane</keyword>
<evidence type="ECO:0000256" key="11">
    <source>
        <dbReference type="PROSITE-ProRule" id="PRU00110"/>
    </source>
</evidence>
<evidence type="ECO:0000259" key="16">
    <source>
        <dbReference type="PROSITE" id="PS50112"/>
    </source>
</evidence>
<dbReference type="GO" id="GO:0006355">
    <property type="term" value="P:regulation of DNA-templated transcription"/>
    <property type="evidence" value="ECO:0007669"/>
    <property type="project" value="InterPro"/>
</dbReference>
<feature type="domain" description="PAC" evidence="17">
    <location>
        <begin position="343"/>
        <end position="395"/>
    </location>
</feature>
<evidence type="ECO:0000256" key="12">
    <source>
        <dbReference type="PROSITE-ProRule" id="PRU00169"/>
    </source>
</evidence>
<dbReference type="InterPro" id="IPR001789">
    <property type="entry name" value="Sig_transdc_resp-reg_receiver"/>
</dbReference>
<feature type="transmembrane region" description="Helical" evidence="13">
    <location>
        <begin position="17"/>
        <end position="38"/>
    </location>
</feature>
<evidence type="ECO:0000256" key="9">
    <source>
        <dbReference type="ARBA" id="ARBA00064003"/>
    </source>
</evidence>
<dbReference type="PANTHER" id="PTHR45339">
    <property type="entry name" value="HYBRID SIGNAL TRANSDUCTION HISTIDINE KINASE J"/>
    <property type="match status" value="1"/>
</dbReference>
<dbReference type="CDD" id="cd16922">
    <property type="entry name" value="HATPase_EvgS-ArcB-TorS-like"/>
    <property type="match status" value="1"/>
</dbReference>
<feature type="domain" description="Histidine kinase" evidence="14">
    <location>
        <begin position="544"/>
        <end position="768"/>
    </location>
</feature>
<dbReference type="AlphaFoldDB" id="A0A7W6WKM2"/>
<feature type="modified residue" description="4-aspartylphosphate" evidence="12">
    <location>
        <position position="978"/>
    </location>
</feature>
<dbReference type="InterPro" id="IPR036641">
    <property type="entry name" value="HPT_dom_sf"/>
</dbReference>